<accession>S4PHC6</accession>
<evidence type="ECO:0000313" key="2">
    <source>
        <dbReference type="EMBL" id="JAA86720.1"/>
    </source>
</evidence>
<sequence>DYETLCMSYVLLALKTCFGLDCDYETKLSDAVDRINCEEDYLKSYKLGMYSEPTDRLFSFREWYMFMQLRKMILSKYFLPMARQFNLHADDSVFMEHLEERKKRKIRLSDDVTMDILNKIPLDETTVIPKSQFPVSLTPMSTYTEVILEYINDPDLKLRLCEDFTKYSLKYATRDLKLPGYNISSEYLIAGVDDANKIINRCIVGTLTAKVGDPTLVLVRNCDNKNWLKTRPPKVKHVTIINSNRTDNDCISSSDSVTERNESGSDDEECTKHSGDEESWDVIEEEDEEVCIYDDDFKNLQIEDEKEDDKKYSTSRGEMDRFEFQNNNLYDSKTYIHDSFSEVSAQEIVFNPETFD</sequence>
<protein>
    <submittedName>
        <fullName evidence="2">Uncharacterized protein</fullName>
    </submittedName>
</protein>
<reference evidence="2" key="1">
    <citation type="journal article" date="2013" name="BMC Genomics">
        <title>Unscrambling butterfly oogenesis.</title>
        <authorList>
            <person name="Carter J.M."/>
            <person name="Baker S.C."/>
            <person name="Pink R."/>
            <person name="Carter D.R."/>
            <person name="Collins A."/>
            <person name="Tomlin J."/>
            <person name="Gibbs M."/>
            <person name="Breuker C.J."/>
        </authorList>
    </citation>
    <scope>NUCLEOTIDE SEQUENCE</scope>
    <source>
        <tissue evidence="2">Ovary</tissue>
    </source>
</reference>
<name>S4PHC6_9NEOP</name>
<feature type="region of interest" description="Disordered" evidence="1">
    <location>
        <begin position="251"/>
        <end position="278"/>
    </location>
</feature>
<organism evidence="2">
    <name type="scientific">Pararge aegeria</name>
    <name type="common">speckled wood butterfly</name>
    <dbReference type="NCBI Taxonomy" id="116150"/>
    <lineage>
        <taxon>Eukaryota</taxon>
        <taxon>Metazoa</taxon>
        <taxon>Ecdysozoa</taxon>
        <taxon>Arthropoda</taxon>
        <taxon>Hexapoda</taxon>
        <taxon>Insecta</taxon>
        <taxon>Pterygota</taxon>
        <taxon>Neoptera</taxon>
        <taxon>Endopterygota</taxon>
        <taxon>Lepidoptera</taxon>
        <taxon>Glossata</taxon>
        <taxon>Ditrysia</taxon>
        <taxon>Papilionoidea</taxon>
        <taxon>Nymphalidae</taxon>
        <taxon>Satyrinae</taxon>
        <taxon>Satyrini</taxon>
        <taxon>Parargina</taxon>
        <taxon>Pararge</taxon>
    </lineage>
</organism>
<dbReference type="EMBL" id="GAIX01005840">
    <property type="protein sequence ID" value="JAA86720.1"/>
    <property type="molecule type" value="Transcribed_RNA"/>
</dbReference>
<feature type="non-terminal residue" evidence="2">
    <location>
        <position position="1"/>
    </location>
</feature>
<dbReference type="AlphaFoldDB" id="S4PHC6"/>
<feature type="non-terminal residue" evidence="2">
    <location>
        <position position="356"/>
    </location>
</feature>
<reference evidence="2" key="2">
    <citation type="submission" date="2013-05" db="EMBL/GenBank/DDBJ databases">
        <authorList>
            <person name="Carter J.-M."/>
            <person name="Baker S.C."/>
            <person name="Pink R."/>
            <person name="Carter D.R.F."/>
            <person name="Collins A."/>
            <person name="Tomlin J."/>
            <person name="Gibbs M."/>
            <person name="Breuker C.J."/>
        </authorList>
    </citation>
    <scope>NUCLEOTIDE SEQUENCE</scope>
    <source>
        <tissue evidence="2">Ovary</tissue>
    </source>
</reference>
<proteinExistence type="predicted"/>
<evidence type="ECO:0000256" key="1">
    <source>
        <dbReference type="SAM" id="MobiDB-lite"/>
    </source>
</evidence>